<dbReference type="RefSeq" id="WP_076169036.1">
    <property type="nucleotide sequence ID" value="NZ_JBEZVB010000124.1"/>
</dbReference>
<feature type="coiled-coil region" evidence="1">
    <location>
        <begin position="7"/>
        <end position="41"/>
    </location>
</feature>
<dbReference type="AlphaFoldDB" id="A0A1R0KD49"/>
<evidence type="ECO:0000313" key="2">
    <source>
        <dbReference type="EMBL" id="OLZ42846.1"/>
    </source>
</evidence>
<reference evidence="2 3" key="1">
    <citation type="submission" date="2016-01" db="EMBL/GenBank/DDBJ databases">
        <title>Amycolatopsis coloradensis genome sequencing and assembly.</title>
        <authorList>
            <person name="Mayilraj S."/>
        </authorList>
    </citation>
    <scope>NUCLEOTIDE SEQUENCE [LARGE SCALE GENOMIC DNA]</scope>
    <source>
        <strain evidence="2 3">DSM 44225</strain>
    </source>
</reference>
<dbReference type="Proteomes" id="UP000187486">
    <property type="component" value="Unassembled WGS sequence"/>
</dbReference>
<proteinExistence type="predicted"/>
<keyword evidence="1" id="KW-0175">Coiled coil</keyword>
<organism evidence="2 3">
    <name type="scientific">Amycolatopsis coloradensis</name>
    <dbReference type="NCBI Taxonomy" id="76021"/>
    <lineage>
        <taxon>Bacteria</taxon>
        <taxon>Bacillati</taxon>
        <taxon>Actinomycetota</taxon>
        <taxon>Actinomycetes</taxon>
        <taxon>Pseudonocardiales</taxon>
        <taxon>Pseudonocardiaceae</taxon>
        <taxon>Amycolatopsis</taxon>
    </lineage>
</organism>
<gene>
    <name evidence="2" type="ORF">BS329_41295</name>
</gene>
<comment type="caution">
    <text evidence="2">The sequence shown here is derived from an EMBL/GenBank/DDBJ whole genome shotgun (WGS) entry which is preliminary data.</text>
</comment>
<evidence type="ECO:0000313" key="3">
    <source>
        <dbReference type="Proteomes" id="UP000187486"/>
    </source>
</evidence>
<evidence type="ECO:0000256" key="1">
    <source>
        <dbReference type="SAM" id="Coils"/>
    </source>
</evidence>
<name>A0A1R0KD49_9PSEU</name>
<protein>
    <submittedName>
        <fullName evidence="2">Uncharacterized protein</fullName>
    </submittedName>
</protein>
<accession>A0A1R0KD49</accession>
<sequence length="214" mass="23951">MGTPASELLLQAEVERLNARVTELRDQLDQANAENQRLRTRIVDRIITPPTLTTLDQSKHEQHAERYLDLVHQMCRRLARAGCDQTGRDATPAAIAGNISIITRTLFADPGSATDLCLRLGLDPHRHNRDATDLVRTATDLATDAVDWDFHAPIGTRPDPAFQKPWGTCDPTTPVVFVVAPAYRANGRLYANQQVFTQQHAPRANLTNYLIRRQ</sequence>
<dbReference type="EMBL" id="MQUQ01000046">
    <property type="protein sequence ID" value="OLZ42846.1"/>
    <property type="molecule type" value="Genomic_DNA"/>
</dbReference>
<keyword evidence="3" id="KW-1185">Reference proteome</keyword>